<accession>A0A371H1U4</accession>
<protein>
    <recommendedName>
        <fullName evidence="1">GAG-pre-integrase domain-containing protein</fullName>
    </recommendedName>
</protein>
<feature type="domain" description="GAG-pre-integrase" evidence="1">
    <location>
        <begin position="96"/>
        <end position="160"/>
    </location>
</feature>
<name>A0A371H1U4_MUCPR</name>
<organism evidence="2 3">
    <name type="scientific">Mucuna pruriens</name>
    <name type="common">Velvet bean</name>
    <name type="synonym">Dolichos pruriens</name>
    <dbReference type="NCBI Taxonomy" id="157652"/>
    <lineage>
        <taxon>Eukaryota</taxon>
        <taxon>Viridiplantae</taxon>
        <taxon>Streptophyta</taxon>
        <taxon>Embryophyta</taxon>
        <taxon>Tracheophyta</taxon>
        <taxon>Spermatophyta</taxon>
        <taxon>Magnoliopsida</taxon>
        <taxon>eudicotyledons</taxon>
        <taxon>Gunneridae</taxon>
        <taxon>Pentapetalae</taxon>
        <taxon>rosids</taxon>
        <taxon>fabids</taxon>
        <taxon>Fabales</taxon>
        <taxon>Fabaceae</taxon>
        <taxon>Papilionoideae</taxon>
        <taxon>50 kb inversion clade</taxon>
        <taxon>NPAAA clade</taxon>
        <taxon>indigoferoid/millettioid clade</taxon>
        <taxon>Phaseoleae</taxon>
        <taxon>Mucuna</taxon>
    </lineage>
</organism>
<dbReference type="EMBL" id="QJKJ01003817">
    <property type="protein sequence ID" value="RDX96784.1"/>
    <property type="molecule type" value="Genomic_DNA"/>
</dbReference>
<feature type="non-terminal residue" evidence="2">
    <location>
        <position position="1"/>
    </location>
</feature>
<dbReference type="InterPro" id="IPR039537">
    <property type="entry name" value="Retrotran_Ty1/copia-like"/>
</dbReference>
<comment type="caution">
    <text evidence="2">The sequence shown here is derived from an EMBL/GenBank/DDBJ whole genome shotgun (WGS) entry which is preliminary data.</text>
</comment>
<evidence type="ECO:0000313" key="2">
    <source>
        <dbReference type="EMBL" id="RDX96784.1"/>
    </source>
</evidence>
<dbReference type="Proteomes" id="UP000257109">
    <property type="component" value="Unassembled WGS sequence"/>
</dbReference>
<keyword evidence="3" id="KW-1185">Reference proteome</keyword>
<reference evidence="2" key="1">
    <citation type="submission" date="2018-05" db="EMBL/GenBank/DDBJ databases">
        <title>Draft genome of Mucuna pruriens seed.</title>
        <authorList>
            <person name="Nnadi N.E."/>
            <person name="Vos R."/>
            <person name="Hasami M.H."/>
            <person name="Devisetty U.K."/>
            <person name="Aguiy J.C."/>
        </authorList>
    </citation>
    <scope>NUCLEOTIDE SEQUENCE [LARGE SCALE GENOMIC DNA]</scope>
    <source>
        <strain evidence="2">JCA_2017</strain>
    </source>
</reference>
<proteinExistence type="predicted"/>
<sequence>MIILIAYMFNRRKETLVMVHRQWVLMSHDRRRVYVPRPQDKEKRMCYLRRIGKHPFPSIDNILYVKGLKYNLLSISQLCDGEYDVSFNKGECIIKDFKDLTKQNVTCLVSINDDHTWHKNLGHACLRLIFKLKKHNFVRGLPNFVHKVDLLCDACQKGKQIRGSFESKNFISTFRPLELLYIDLFGPTKTTSLSEKHYE</sequence>
<dbReference type="PANTHER" id="PTHR42648">
    <property type="entry name" value="TRANSPOSASE, PUTATIVE-RELATED"/>
    <property type="match status" value="1"/>
</dbReference>
<dbReference type="OrthoDB" id="1932348at2759"/>
<dbReference type="AlphaFoldDB" id="A0A371H1U4"/>
<evidence type="ECO:0000259" key="1">
    <source>
        <dbReference type="Pfam" id="PF13976"/>
    </source>
</evidence>
<dbReference type="Pfam" id="PF13976">
    <property type="entry name" value="gag_pre-integrs"/>
    <property type="match status" value="1"/>
</dbReference>
<evidence type="ECO:0000313" key="3">
    <source>
        <dbReference type="Proteomes" id="UP000257109"/>
    </source>
</evidence>
<dbReference type="PANTHER" id="PTHR42648:SF21">
    <property type="entry name" value="CYSTEINE-RICH RLK (RECEPTOR-LIKE PROTEIN KINASE) 8"/>
    <property type="match status" value="1"/>
</dbReference>
<dbReference type="InterPro" id="IPR025724">
    <property type="entry name" value="GAG-pre-integrase_dom"/>
</dbReference>
<gene>
    <name evidence="2" type="ORF">CR513_20517</name>
</gene>